<evidence type="ECO:0000313" key="2">
    <source>
        <dbReference type="Proteomes" id="UP001605036"/>
    </source>
</evidence>
<accession>A0ABD1YNF3</accession>
<sequence>MAASSPALNLVVSRRSAPLAVGRKRSALICRADAENVPGSNPKVDPGAPKGVKLAASPPVYTVTALDRPTRTPHSGYHFDGSSRRFFEGWYFKVSIPEVKDSFAWMYSAEDPGSCDSATGGLDSIVSGPKFPGIGAQVMGANDQYLFQFDRDVKTFWGSRHELSLGHTFLPKVSKAPPKCEANPKEFLDRVEEGFQVTPTWHQGFLRDNGRSPYVKTVDTIRWEYSTRPIYGWGDTGGEQKATAGWLAAFPVFEPHWQVCMAGGLSSGWIEWGDKRYEFEDAPSYSEKNWGGSFPMKWFWVQCNVFEGTTGDIALTAGGGRRGLPLIPGSFEEVAMVGIHYEGKFYEFVPWTGTVEWDVSLWGSWKMSADNKFFKVKLEATSDVPGVTLRAPTADQGLAPLCKDTFYGKLRLQLWERSVSGADKIILDVTSDMTALEVGGGPWYTPWRYKSNIADPLRTVVGLPVNVESLFGSFPQLKPPGL</sequence>
<dbReference type="EMBL" id="JBHFFA010000004">
    <property type="protein sequence ID" value="KAL2631964.1"/>
    <property type="molecule type" value="Genomic_DNA"/>
</dbReference>
<dbReference type="InterPro" id="IPR025893">
    <property type="entry name" value="Tocopherol_cyclase"/>
</dbReference>
<dbReference type="PANTHER" id="PTHR35309">
    <property type="match status" value="1"/>
</dbReference>
<proteinExistence type="predicted"/>
<keyword evidence="2" id="KW-1185">Reference proteome</keyword>
<gene>
    <name evidence="1" type="ORF">R1flu_016650</name>
</gene>
<dbReference type="AlphaFoldDB" id="A0ABD1YNF3"/>
<evidence type="ECO:0000313" key="1">
    <source>
        <dbReference type="EMBL" id="KAL2631964.1"/>
    </source>
</evidence>
<name>A0ABD1YNF3_9MARC</name>
<protein>
    <recommendedName>
        <fullName evidence="3">Tocopherol cyclase</fullName>
    </recommendedName>
</protein>
<evidence type="ECO:0008006" key="3">
    <source>
        <dbReference type="Google" id="ProtNLM"/>
    </source>
</evidence>
<organism evidence="1 2">
    <name type="scientific">Riccia fluitans</name>
    <dbReference type="NCBI Taxonomy" id="41844"/>
    <lineage>
        <taxon>Eukaryota</taxon>
        <taxon>Viridiplantae</taxon>
        <taxon>Streptophyta</taxon>
        <taxon>Embryophyta</taxon>
        <taxon>Marchantiophyta</taxon>
        <taxon>Marchantiopsida</taxon>
        <taxon>Marchantiidae</taxon>
        <taxon>Marchantiales</taxon>
        <taxon>Ricciaceae</taxon>
        <taxon>Riccia</taxon>
    </lineage>
</organism>
<dbReference type="Proteomes" id="UP001605036">
    <property type="component" value="Unassembled WGS sequence"/>
</dbReference>
<comment type="caution">
    <text evidence="1">The sequence shown here is derived from an EMBL/GenBank/DDBJ whole genome shotgun (WGS) entry which is preliminary data.</text>
</comment>
<dbReference type="PANTHER" id="PTHR35309:SF2">
    <property type="entry name" value="TOCOPHEROL CYCLASE, CHLOROPLASTIC"/>
    <property type="match status" value="1"/>
</dbReference>
<reference evidence="1 2" key="1">
    <citation type="submission" date="2024-09" db="EMBL/GenBank/DDBJ databases">
        <title>Chromosome-scale assembly of Riccia fluitans.</title>
        <authorList>
            <person name="Paukszto L."/>
            <person name="Sawicki J."/>
            <person name="Karawczyk K."/>
            <person name="Piernik-Szablinska J."/>
            <person name="Szczecinska M."/>
            <person name="Mazdziarz M."/>
        </authorList>
    </citation>
    <scope>NUCLEOTIDE SEQUENCE [LARGE SCALE GENOMIC DNA]</scope>
    <source>
        <strain evidence="1">Rf_01</strain>
        <tissue evidence="1">Aerial parts of the thallus</tissue>
    </source>
</reference>
<dbReference type="Pfam" id="PF14249">
    <property type="entry name" value="Tocopherol_cycl"/>
    <property type="match status" value="1"/>
</dbReference>